<dbReference type="EMBL" id="VWKO01000075">
    <property type="protein sequence ID" value="KAA4031201.1"/>
    <property type="molecule type" value="Genomic_DNA"/>
</dbReference>
<protein>
    <submittedName>
        <fullName evidence="1">PcfJ-like protein</fullName>
    </submittedName>
</protein>
<proteinExistence type="predicted"/>
<gene>
    <name evidence="1" type="ORF">F3D60_12640</name>
</gene>
<sequence length="234" mass="27102">MKPRNKFEKAVLAQSKSLRPITKRQMDWAFRECIDHYAYRLPKGRTTCMDCGHGWLMAEPSDSCTCPKCGARLKVRQTFERKLPQKQYFTVLTTSGEYQVLRKFLLVVEMEKGCKAKPYSLEIGQYWWNAQGRMAVVGIQRVLGRYIDTFSFGSPLAVRSDNAAYRHIAYSPIYPKSKVLDVLRRNGFDGDFHDIVPTRLIPALLSDSRAETLMKAGQYPMLHHYLTSRFDMER</sequence>
<organism evidence="1">
    <name type="scientific">Bacteroides ovatus</name>
    <dbReference type="NCBI Taxonomy" id="28116"/>
    <lineage>
        <taxon>Bacteria</taxon>
        <taxon>Pseudomonadati</taxon>
        <taxon>Bacteroidota</taxon>
        <taxon>Bacteroidia</taxon>
        <taxon>Bacteroidales</taxon>
        <taxon>Bacteroidaceae</taxon>
        <taxon>Bacteroides</taxon>
    </lineage>
</organism>
<reference evidence="1" key="1">
    <citation type="journal article" date="2019" name="Nat. Med.">
        <title>A library of human gut bacterial isolates paired with longitudinal multiomics data enables mechanistic microbiome research.</title>
        <authorList>
            <person name="Poyet M."/>
            <person name="Groussin M."/>
            <person name="Gibbons S.M."/>
            <person name="Avila-Pacheco J."/>
            <person name="Jiang X."/>
            <person name="Kearney S.M."/>
            <person name="Perrotta A.R."/>
            <person name="Berdy B."/>
            <person name="Zhao S."/>
            <person name="Lieberman T.D."/>
            <person name="Swanson P.K."/>
            <person name="Smith M."/>
            <person name="Roesemann S."/>
            <person name="Alexander J.E."/>
            <person name="Rich S.A."/>
            <person name="Livny J."/>
            <person name="Vlamakis H."/>
            <person name="Clish C."/>
            <person name="Bullock K."/>
            <person name="Deik A."/>
            <person name="Scott J."/>
            <person name="Pierce K.A."/>
            <person name="Xavier R.J."/>
            <person name="Alm E.J."/>
        </authorList>
    </citation>
    <scope>NUCLEOTIDE SEQUENCE</scope>
    <source>
        <strain evidence="1">BIOML-A147</strain>
    </source>
</reference>
<feature type="non-terminal residue" evidence="1">
    <location>
        <position position="234"/>
    </location>
</feature>
<accession>A0A641S4J4</accession>
<comment type="caution">
    <text evidence="1">The sequence shown here is derived from an EMBL/GenBank/DDBJ whole genome shotgun (WGS) entry which is preliminary data.</text>
</comment>
<dbReference type="AlphaFoldDB" id="A0A641S4J4"/>
<evidence type="ECO:0000313" key="1">
    <source>
        <dbReference type="EMBL" id="KAA4031201.1"/>
    </source>
</evidence>
<name>A0A641S4J4_BACOV</name>